<evidence type="ECO:0000259" key="4">
    <source>
        <dbReference type="Pfam" id="PF03828"/>
    </source>
</evidence>
<feature type="domain" description="Poly(A) RNA polymerase mitochondrial-like central palm" evidence="5">
    <location>
        <begin position="164"/>
        <end position="311"/>
    </location>
</feature>
<keyword evidence="1" id="KW-0479">Metal-binding</keyword>
<feature type="domain" description="PAP-associated" evidence="4">
    <location>
        <begin position="371"/>
        <end position="423"/>
    </location>
</feature>
<dbReference type="InterPro" id="IPR043519">
    <property type="entry name" value="NT_sf"/>
</dbReference>
<dbReference type="Gene3D" id="1.10.1410.10">
    <property type="match status" value="1"/>
</dbReference>
<dbReference type="Gene3D" id="3.30.460.10">
    <property type="entry name" value="Beta Polymerase, domain 2"/>
    <property type="match status" value="1"/>
</dbReference>
<dbReference type="EMBL" id="CP031040">
    <property type="protein sequence ID" value="QDZ22156.1"/>
    <property type="molecule type" value="Genomic_DNA"/>
</dbReference>
<feature type="compositionally biased region" description="Basic and acidic residues" evidence="3">
    <location>
        <begin position="69"/>
        <end position="81"/>
    </location>
</feature>
<gene>
    <name evidence="6" type="ORF">A3770_07p46740</name>
</gene>
<evidence type="ECO:0000256" key="3">
    <source>
        <dbReference type="SAM" id="MobiDB-lite"/>
    </source>
</evidence>
<evidence type="ECO:0000313" key="7">
    <source>
        <dbReference type="Proteomes" id="UP000316726"/>
    </source>
</evidence>
<feature type="compositionally biased region" description="Basic residues" evidence="3">
    <location>
        <begin position="599"/>
        <end position="619"/>
    </location>
</feature>
<dbReference type="CDD" id="cd05402">
    <property type="entry name" value="NT_PAP_TUTase"/>
    <property type="match status" value="1"/>
</dbReference>
<feature type="region of interest" description="Disordered" evidence="3">
    <location>
        <begin position="488"/>
        <end position="531"/>
    </location>
</feature>
<dbReference type="GO" id="GO:0031123">
    <property type="term" value="P:RNA 3'-end processing"/>
    <property type="evidence" value="ECO:0007669"/>
    <property type="project" value="TreeGrafter"/>
</dbReference>
<name>A0A5B8MNP9_9CHLO</name>
<dbReference type="GO" id="GO:1990817">
    <property type="term" value="F:poly(A) RNA polymerase activity"/>
    <property type="evidence" value="ECO:0007669"/>
    <property type="project" value="InterPro"/>
</dbReference>
<feature type="region of interest" description="Disordered" evidence="3">
    <location>
        <begin position="1"/>
        <end position="159"/>
    </location>
</feature>
<dbReference type="InterPro" id="IPR054708">
    <property type="entry name" value="MTPAP-like_central"/>
</dbReference>
<protein>
    <submittedName>
        <fullName evidence="6">Uncharacterized protein</fullName>
    </submittedName>
</protein>
<dbReference type="OrthoDB" id="273917at2759"/>
<organism evidence="6 7">
    <name type="scientific">Chloropicon primus</name>
    <dbReference type="NCBI Taxonomy" id="1764295"/>
    <lineage>
        <taxon>Eukaryota</taxon>
        <taxon>Viridiplantae</taxon>
        <taxon>Chlorophyta</taxon>
        <taxon>Chloropicophyceae</taxon>
        <taxon>Chloropicales</taxon>
        <taxon>Chloropicaceae</taxon>
        <taxon>Chloropicon</taxon>
    </lineage>
</organism>
<dbReference type="STRING" id="1764295.A0A5B8MNP9"/>
<dbReference type="InterPro" id="IPR002058">
    <property type="entry name" value="PAP_assoc"/>
</dbReference>
<proteinExistence type="predicted"/>
<dbReference type="Pfam" id="PF22600">
    <property type="entry name" value="MTPAP-like_central"/>
    <property type="match status" value="1"/>
</dbReference>
<dbReference type="GO" id="GO:0005730">
    <property type="term" value="C:nucleolus"/>
    <property type="evidence" value="ECO:0007669"/>
    <property type="project" value="TreeGrafter"/>
</dbReference>
<feature type="compositionally biased region" description="Basic and acidic residues" evidence="3">
    <location>
        <begin position="126"/>
        <end position="139"/>
    </location>
</feature>
<dbReference type="GO" id="GO:0046872">
    <property type="term" value="F:metal ion binding"/>
    <property type="evidence" value="ECO:0007669"/>
    <property type="project" value="UniProtKB-KW"/>
</dbReference>
<feature type="compositionally biased region" description="Basic residues" evidence="3">
    <location>
        <begin position="1"/>
        <end position="10"/>
    </location>
</feature>
<dbReference type="GO" id="GO:0031499">
    <property type="term" value="C:TRAMP complex"/>
    <property type="evidence" value="ECO:0007669"/>
    <property type="project" value="TreeGrafter"/>
</dbReference>
<dbReference type="SUPFAM" id="SSF81631">
    <property type="entry name" value="PAP/OAS1 substrate-binding domain"/>
    <property type="match status" value="1"/>
</dbReference>
<dbReference type="SUPFAM" id="SSF81301">
    <property type="entry name" value="Nucleotidyltransferase"/>
    <property type="match status" value="1"/>
</dbReference>
<evidence type="ECO:0000313" key="6">
    <source>
        <dbReference type="EMBL" id="QDZ22156.1"/>
    </source>
</evidence>
<accession>A0A5B8MNP9</accession>
<dbReference type="PANTHER" id="PTHR23092">
    <property type="entry name" value="POLY(A) RNA POLYMERASE"/>
    <property type="match status" value="1"/>
</dbReference>
<dbReference type="GO" id="GO:0043634">
    <property type="term" value="P:polyadenylation-dependent ncRNA catabolic process"/>
    <property type="evidence" value="ECO:0007669"/>
    <property type="project" value="TreeGrafter"/>
</dbReference>
<dbReference type="GO" id="GO:0003729">
    <property type="term" value="F:mRNA binding"/>
    <property type="evidence" value="ECO:0007669"/>
    <property type="project" value="TreeGrafter"/>
</dbReference>
<evidence type="ECO:0000256" key="2">
    <source>
        <dbReference type="ARBA" id="ARBA00022842"/>
    </source>
</evidence>
<keyword evidence="7" id="KW-1185">Reference proteome</keyword>
<evidence type="ECO:0000259" key="5">
    <source>
        <dbReference type="Pfam" id="PF22600"/>
    </source>
</evidence>
<keyword evidence="2" id="KW-0460">Magnesium</keyword>
<sequence>MSRSKARRRRSPEAKGSPKGPQGGVKKAKSPSTKRSQNGSKRLPPQGKKGMAGGKFKQKRKQRQFQQRAAREEEMRQREEPEGILNETTVSDEEKKTVAPEVIVLDSDEDNELPLPLYDDATASSDKAEVEEAGSKRSEGVGSIQRHASSMPPAEELAGVSGSLSTDIHAFVRCARNSEEAEKEVKMILKHVSDAAGAIFGASAKTCLFGSRATGLSLPCGDLDIGILNLSCLDIKQAGAGFQRRDRTKASSMLTKLLSKLRKMKLVKRAQVIRARVPIIKCQMGRSQWNCDISLGVSNGDRACALIKEYMKQLPHFTELVLVIKAVLMSNNLNEVYTGGLGSYSLYNMVIAHLLVSRKGAKEEESEETAVGSLLITFMQRFGYGFDYESQAVSINKGGFVKKRPGWKDPEKPYLIAIEDPQEAGRDIGAVSYNIRRVRQCFAWCYDTLRKQSEKEDQKNQESLREKDGEMPFLAQIMHVTNALRQKPQSLGAKMQSSNGGGSRHAARKDVAEGPKKGAKAAKKRNGDLRKTLQRRITKVEQSPNQWFKKKDKGLAARYVAFVEEAIGTASERAEFTGAPTFEEFVKTPAKYLEGNGGRKNKNKNKKPVKAKAQKRKPNPNKSPPASRKARRQGKK</sequence>
<feature type="compositionally biased region" description="Polar residues" evidence="3">
    <location>
        <begin position="30"/>
        <end position="40"/>
    </location>
</feature>
<dbReference type="Pfam" id="PF03828">
    <property type="entry name" value="PAP_assoc"/>
    <property type="match status" value="1"/>
</dbReference>
<reference evidence="6 7" key="1">
    <citation type="submission" date="2018-07" db="EMBL/GenBank/DDBJ databases">
        <title>The complete nuclear genome of the prasinophyte Chloropicon primus (CCMP1205).</title>
        <authorList>
            <person name="Pombert J.-F."/>
            <person name="Otis C."/>
            <person name="Turmel M."/>
            <person name="Lemieux C."/>
        </authorList>
    </citation>
    <scope>NUCLEOTIDE SEQUENCE [LARGE SCALE GENOMIC DNA]</scope>
    <source>
        <strain evidence="6 7">CCMP1205</strain>
    </source>
</reference>
<dbReference type="InterPro" id="IPR045862">
    <property type="entry name" value="Trf4-like"/>
</dbReference>
<feature type="region of interest" description="Disordered" evidence="3">
    <location>
        <begin position="592"/>
        <end position="636"/>
    </location>
</feature>
<evidence type="ECO:0000256" key="1">
    <source>
        <dbReference type="ARBA" id="ARBA00022723"/>
    </source>
</evidence>
<dbReference type="PANTHER" id="PTHR23092:SF15">
    <property type="entry name" value="INACTIVE NON-CANONICAL POLY(A) RNA POLYMERASE PROTEIN TRF4-2-RELATED"/>
    <property type="match status" value="1"/>
</dbReference>
<dbReference type="AlphaFoldDB" id="A0A5B8MNP9"/>
<dbReference type="Proteomes" id="UP000316726">
    <property type="component" value="Chromosome 7"/>
</dbReference>